<evidence type="ECO:0000313" key="1">
    <source>
        <dbReference type="EMBL" id="MBK9718391.1"/>
    </source>
</evidence>
<sequence length="516" mass="59219">MKSKIVDSAFVNYLLNFPIFKPSFRLILFCLVTFIESKSLVACDILVAKSNLYITIERGSKLKITAKDLLDIGYCEDRQYQVSWVLNGVLTPLDSLSDQLPRYLRFHVADLSNQHFCFGDLQLNFVDCIEDLVPKQLDTLFISECARYGTFKLQGFELPDSVKINFVNGEYLVSGWSRCGIVKIKITDIISTKLPKDNIYEHIETLRFRITRTDNISFNFSNTILYKRPVLDSTVYFPKFDGVENPIFDCGDHWEKDRNGNPTAKYVLPKKLYDNDCTFFAYNYVDSLVSVIDTLCLSTKIVERIWTFINWDNGRIYTFNQRIHIQCIKDLEPPTAKCKSEIVEFKLDSSQTIKINANQFDDGSTDNCAIRSISFDSIATINSLFFDIQDTGKIIDVDIWVHDHAGNKTKCTSQIRVSEDKVVSNFNPDGVNNMVLKLSPNPFIQITQLNIFSSYDSKVQVTVYSNEGRRIMSKNIMVEEGYNSIALPELFNLKGGLYFIQCQSAKEVFRIRGFKL</sequence>
<evidence type="ECO:0000313" key="2">
    <source>
        <dbReference type="Proteomes" id="UP000808349"/>
    </source>
</evidence>
<comment type="caution">
    <text evidence="1">The sequence shown here is derived from an EMBL/GenBank/DDBJ whole genome shotgun (WGS) entry which is preliminary data.</text>
</comment>
<dbReference type="Proteomes" id="UP000808349">
    <property type="component" value="Unassembled WGS sequence"/>
</dbReference>
<dbReference type="EMBL" id="JADKFW010000010">
    <property type="protein sequence ID" value="MBK9718391.1"/>
    <property type="molecule type" value="Genomic_DNA"/>
</dbReference>
<reference evidence="1 2" key="1">
    <citation type="submission" date="2020-10" db="EMBL/GenBank/DDBJ databases">
        <title>Connecting structure to function with the recovery of over 1000 high-quality activated sludge metagenome-assembled genomes encoding full-length rRNA genes using long-read sequencing.</title>
        <authorList>
            <person name="Singleton C.M."/>
            <person name="Petriglieri F."/>
            <person name="Kristensen J.M."/>
            <person name="Kirkegaard R.H."/>
            <person name="Michaelsen T.Y."/>
            <person name="Andersen M.H."/>
            <person name="Karst S.M."/>
            <person name="Dueholm M.S."/>
            <person name="Nielsen P.H."/>
            <person name="Albertsen M."/>
        </authorList>
    </citation>
    <scope>NUCLEOTIDE SEQUENCE [LARGE SCALE GENOMIC DNA]</scope>
    <source>
        <strain evidence="1">Ribe_18-Q3-R11-54_BAT3C.373</strain>
    </source>
</reference>
<dbReference type="InterPro" id="IPR026444">
    <property type="entry name" value="Secre_tail"/>
</dbReference>
<dbReference type="NCBIfam" id="TIGR04183">
    <property type="entry name" value="Por_Secre_tail"/>
    <property type="match status" value="1"/>
</dbReference>
<protein>
    <submittedName>
        <fullName evidence="1">T9SS type A sorting domain-containing protein</fullName>
    </submittedName>
</protein>
<organism evidence="1 2">
    <name type="scientific">Candidatus Defluviibacterium haderslevense</name>
    <dbReference type="NCBI Taxonomy" id="2981993"/>
    <lineage>
        <taxon>Bacteria</taxon>
        <taxon>Pseudomonadati</taxon>
        <taxon>Bacteroidota</taxon>
        <taxon>Saprospiria</taxon>
        <taxon>Saprospirales</taxon>
        <taxon>Saprospiraceae</taxon>
        <taxon>Candidatus Defluviibacterium</taxon>
    </lineage>
</organism>
<dbReference type="AlphaFoldDB" id="A0A9D7XF84"/>
<name>A0A9D7XF84_9BACT</name>
<accession>A0A9D7XF84</accession>
<gene>
    <name evidence="1" type="ORF">IPO85_12955</name>
</gene>
<proteinExistence type="predicted"/>